<dbReference type="Gene3D" id="1.10.10.60">
    <property type="entry name" value="Homeodomain-like"/>
    <property type="match status" value="1"/>
</dbReference>
<name>A0A3L7JWL0_9BACI</name>
<dbReference type="Pfam" id="PF00158">
    <property type="entry name" value="Sigma54_activat"/>
    <property type="match status" value="1"/>
</dbReference>
<dbReference type="InterPro" id="IPR009057">
    <property type="entry name" value="Homeodomain-like_sf"/>
</dbReference>
<dbReference type="PANTHER" id="PTHR32071">
    <property type="entry name" value="TRANSCRIPTIONAL REGULATORY PROTEIN"/>
    <property type="match status" value="1"/>
</dbReference>
<dbReference type="GO" id="GO:0006355">
    <property type="term" value="P:regulation of DNA-templated transcription"/>
    <property type="evidence" value="ECO:0007669"/>
    <property type="project" value="InterPro"/>
</dbReference>
<dbReference type="RefSeq" id="WP_121680903.1">
    <property type="nucleotide sequence ID" value="NZ_RCVZ01000007.1"/>
</dbReference>
<feature type="domain" description="PAS" evidence="6">
    <location>
        <begin position="5"/>
        <end position="53"/>
    </location>
</feature>
<dbReference type="GO" id="GO:0005524">
    <property type="term" value="F:ATP binding"/>
    <property type="evidence" value="ECO:0007669"/>
    <property type="project" value="UniProtKB-KW"/>
</dbReference>
<dbReference type="PRINTS" id="PR01590">
    <property type="entry name" value="HTHFIS"/>
</dbReference>
<keyword evidence="4" id="KW-0804">Transcription</keyword>
<dbReference type="InterPro" id="IPR003593">
    <property type="entry name" value="AAA+_ATPase"/>
</dbReference>
<dbReference type="CDD" id="cd00130">
    <property type="entry name" value="PAS"/>
    <property type="match status" value="1"/>
</dbReference>
<dbReference type="PROSITE" id="PS50045">
    <property type="entry name" value="SIGMA54_INTERACT_4"/>
    <property type="match status" value="1"/>
</dbReference>
<organism evidence="7 8">
    <name type="scientific">Falsibacillus albus</name>
    <dbReference type="NCBI Taxonomy" id="2478915"/>
    <lineage>
        <taxon>Bacteria</taxon>
        <taxon>Bacillati</taxon>
        <taxon>Bacillota</taxon>
        <taxon>Bacilli</taxon>
        <taxon>Bacillales</taxon>
        <taxon>Bacillaceae</taxon>
        <taxon>Falsibacillus</taxon>
    </lineage>
</organism>
<evidence type="ECO:0000259" key="6">
    <source>
        <dbReference type="PROSITE" id="PS50112"/>
    </source>
</evidence>
<dbReference type="InterPro" id="IPR025943">
    <property type="entry name" value="Sigma_54_int_dom_ATP-bd_2"/>
</dbReference>
<dbReference type="NCBIfam" id="TIGR00229">
    <property type="entry name" value="sensory_box"/>
    <property type="match status" value="1"/>
</dbReference>
<dbReference type="PROSITE" id="PS50112">
    <property type="entry name" value="PAS"/>
    <property type="match status" value="1"/>
</dbReference>
<gene>
    <name evidence="7" type="ORF">D9X91_11950</name>
</gene>
<dbReference type="EMBL" id="RCVZ01000007">
    <property type="protein sequence ID" value="RLQ95248.1"/>
    <property type="molecule type" value="Genomic_DNA"/>
</dbReference>
<keyword evidence="1" id="KW-0547">Nucleotide-binding</keyword>
<evidence type="ECO:0000313" key="7">
    <source>
        <dbReference type="EMBL" id="RLQ95248.1"/>
    </source>
</evidence>
<dbReference type="InterPro" id="IPR027417">
    <property type="entry name" value="P-loop_NTPase"/>
</dbReference>
<keyword evidence="8" id="KW-1185">Reference proteome</keyword>
<dbReference type="FunFam" id="3.40.50.300:FF:000006">
    <property type="entry name" value="DNA-binding transcriptional regulator NtrC"/>
    <property type="match status" value="1"/>
</dbReference>
<dbReference type="SUPFAM" id="SSF46689">
    <property type="entry name" value="Homeodomain-like"/>
    <property type="match status" value="1"/>
</dbReference>
<dbReference type="SMART" id="SM00382">
    <property type="entry name" value="AAA"/>
    <property type="match status" value="1"/>
</dbReference>
<evidence type="ECO:0000313" key="8">
    <source>
        <dbReference type="Proteomes" id="UP000276770"/>
    </source>
</evidence>
<dbReference type="InterPro" id="IPR002197">
    <property type="entry name" value="HTH_Fis"/>
</dbReference>
<comment type="caution">
    <text evidence="7">The sequence shown here is derived from an EMBL/GenBank/DDBJ whole genome shotgun (WGS) entry which is preliminary data.</text>
</comment>
<dbReference type="InterPro" id="IPR058031">
    <property type="entry name" value="AAA_lid_NorR"/>
</dbReference>
<dbReference type="CDD" id="cd00009">
    <property type="entry name" value="AAA"/>
    <property type="match status" value="1"/>
</dbReference>
<reference evidence="7 8" key="1">
    <citation type="submission" date="2018-10" db="EMBL/GenBank/DDBJ databases">
        <title>Falsibacillus sp. genome draft.</title>
        <authorList>
            <person name="Shi S."/>
        </authorList>
    </citation>
    <scope>NUCLEOTIDE SEQUENCE [LARGE SCALE GENOMIC DNA]</scope>
    <source>
        <strain evidence="7 8">GY 10110</strain>
    </source>
</reference>
<dbReference type="InterPro" id="IPR013656">
    <property type="entry name" value="PAS_4"/>
</dbReference>
<dbReference type="SUPFAM" id="SSF52540">
    <property type="entry name" value="P-loop containing nucleoside triphosphate hydrolases"/>
    <property type="match status" value="1"/>
</dbReference>
<dbReference type="Proteomes" id="UP000276770">
    <property type="component" value="Unassembled WGS sequence"/>
</dbReference>
<dbReference type="AlphaFoldDB" id="A0A3L7JWL0"/>
<evidence type="ECO:0000256" key="1">
    <source>
        <dbReference type="ARBA" id="ARBA00022741"/>
    </source>
</evidence>
<keyword evidence="3" id="KW-0805">Transcription regulation</keyword>
<dbReference type="Gene3D" id="3.40.50.300">
    <property type="entry name" value="P-loop containing nucleotide triphosphate hydrolases"/>
    <property type="match status" value="1"/>
</dbReference>
<dbReference type="GO" id="GO:0043565">
    <property type="term" value="F:sequence-specific DNA binding"/>
    <property type="evidence" value="ECO:0007669"/>
    <property type="project" value="InterPro"/>
</dbReference>
<dbReference type="InterPro" id="IPR025662">
    <property type="entry name" value="Sigma_54_int_dom_ATP-bd_1"/>
</dbReference>
<dbReference type="Pfam" id="PF25601">
    <property type="entry name" value="AAA_lid_14"/>
    <property type="match status" value="1"/>
</dbReference>
<dbReference type="SUPFAM" id="SSF55785">
    <property type="entry name" value="PYP-like sensor domain (PAS domain)"/>
    <property type="match status" value="1"/>
</dbReference>
<dbReference type="InterPro" id="IPR000014">
    <property type="entry name" value="PAS"/>
</dbReference>
<protein>
    <submittedName>
        <fullName evidence="7">PAS domain S-box protein</fullName>
    </submittedName>
</protein>
<dbReference type="PANTHER" id="PTHR32071:SF74">
    <property type="entry name" value="TRANSCRIPTIONAL ACTIVATOR ROCR"/>
    <property type="match status" value="1"/>
</dbReference>
<dbReference type="PROSITE" id="PS00675">
    <property type="entry name" value="SIGMA54_INTERACT_1"/>
    <property type="match status" value="1"/>
</dbReference>
<dbReference type="Gene3D" id="1.10.8.60">
    <property type="match status" value="1"/>
</dbReference>
<evidence type="ECO:0000259" key="5">
    <source>
        <dbReference type="PROSITE" id="PS50045"/>
    </source>
</evidence>
<evidence type="ECO:0000256" key="4">
    <source>
        <dbReference type="ARBA" id="ARBA00023163"/>
    </source>
</evidence>
<dbReference type="OrthoDB" id="9771372at2"/>
<dbReference type="InterPro" id="IPR002078">
    <property type="entry name" value="Sigma_54_int"/>
</dbReference>
<dbReference type="PROSITE" id="PS00676">
    <property type="entry name" value="SIGMA54_INTERACT_2"/>
    <property type="match status" value="1"/>
</dbReference>
<dbReference type="Pfam" id="PF08448">
    <property type="entry name" value="PAS_4"/>
    <property type="match status" value="1"/>
</dbReference>
<evidence type="ECO:0000256" key="3">
    <source>
        <dbReference type="ARBA" id="ARBA00023015"/>
    </source>
</evidence>
<sequence length="465" mass="52819">MNSDWQSIFQTIINQLDEGIHVVDLEGRTVLYNEAAANHDGMQVGELAGAHILEAFPSLTVDTSTLLHVIETGKTLKDVPQSYVNVHGKWIETVNTTFPLYHEGKMVGAAEIAKDFSKLRRMSEQLIELQDIAKQKRKNKEENSSIKYNFPDIKTIDPYLMKQIQLAKKSALSDSPVFVYGESGVGKELFVQSIHAASLRSQQPFIAQNCASLPESLLDSILFGTSKGSYTGAIDRPGLFEVASGGTLFLDELHAMPLELQAKLLRVLEEKEIRRIGSTKSIPVDVRIIAAMNLDPQMAMEKKQLRPDLFYRLNVFSFYLPPLRKRIKDIHLLTNHFIDHFNDLLKKRIEGLDPHLRMFFEEYPWNGNVRELKHTIEFMMNFVDVGKLSIEDLPPTMIHLSEQHPLPDQSMPSLKDYLVLKEKQFIEKALRKGKGNVSKAASLLSIPRQTLQYKIKKYSIADDNC</sequence>
<feature type="domain" description="Sigma-54 factor interaction" evidence="5">
    <location>
        <begin position="153"/>
        <end position="381"/>
    </location>
</feature>
<dbReference type="InterPro" id="IPR035965">
    <property type="entry name" value="PAS-like_dom_sf"/>
</dbReference>
<dbReference type="Gene3D" id="3.30.450.20">
    <property type="entry name" value="PAS domain"/>
    <property type="match status" value="1"/>
</dbReference>
<evidence type="ECO:0000256" key="2">
    <source>
        <dbReference type="ARBA" id="ARBA00022840"/>
    </source>
</evidence>
<accession>A0A3L7JWL0</accession>
<proteinExistence type="predicted"/>
<keyword evidence="2" id="KW-0067">ATP-binding</keyword>
<dbReference type="Pfam" id="PF02954">
    <property type="entry name" value="HTH_8"/>
    <property type="match status" value="1"/>
</dbReference>